<dbReference type="STRING" id="1454006.AW14_10720"/>
<dbReference type="Gene3D" id="2.30.180.10">
    <property type="entry name" value="FAS1 domain"/>
    <property type="match status" value="2"/>
</dbReference>
<feature type="domain" description="FAS1" evidence="2">
    <location>
        <begin position="172"/>
        <end position="317"/>
    </location>
</feature>
<name>A0A0C5WA74_9FLAO</name>
<feature type="chain" id="PRO_5002195033" evidence="1">
    <location>
        <begin position="23"/>
        <end position="322"/>
    </location>
</feature>
<dbReference type="SMART" id="SM00554">
    <property type="entry name" value="FAS1"/>
    <property type="match status" value="2"/>
</dbReference>
<dbReference type="HOGENOM" id="CLU_031281_1_1_10"/>
<dbReference type="Proteomes" id="UP000032229">
    <property type="component" value="Chromosome"/>
</dbReference>
<protein>
    <submittedName>
        <fullName evidence="3">Fasciclin</fullName>
    </submittedName>
</protein>
<keyword evidence="4" id="KW-1185">Reference proteome</keyword>
<dbReference type="InterPro" id="IPR036378">
    <property type="entry name" value="FAS1_dom_sf"/>
</dbReference>
<reference evidence="3 4" key="1">
    <citation type="submission" date="2014-02" db="EMBL/GenBank/DDBJ databases">
        <authorList>
            <person name="Young C.-C."/>
            <person name="Hameed A."/>
            <person name="Huang H.-C."/>
            <person name="Shahina M."/>
        </authorList>
    </citation>
    <scope>NUCLEOTIDE SEQUENCE [LARGE SCALE GENOMIC DNA]</scope>
    <source>
        <strain evidence="3 4">CC-SAMT-1</strain>
    </source>
</reference>
<dbReference type="PANTHER" id="PTHR10900:SF77">
    <property type="entry name" value="FI19380P1"/>
    <property type="match status" value="1"/>
</dbReference>
<dbReference type="InterPro" id="IPR050904">
    <property type="entry name" value="Adhesion/Biosynth-related"/>
</dbReference>
<dbReference type="PANTHER" id="PTHR10900">
    <property type="entry name" value="PERIOSTIN-RELATED"/>
    <property type="match status" value="1"/>
</dbReference>
<evidence type="ECO:0000259" key="2">
    <source>
        <dbReference type="PROSITE" id="PS50213"/>
    </source>
</evidence>
<evidence type="ECO:0000256" key="1">
    <source>
        <dbReference type="SAM" id="SignalP"/>
    </source>
</evidence>
<dbReference type="OrthoDB" id="9800666at2"/>
<sequence length="322" mass="33208">MKTLNFLSKVFLLALAVTFFSCDDNDDDVKQPETIAEIAIATPSLSRLVLALDRAGLVETLNSPGSFTVFAPTDTAFNAFLQANGFNAVTDVPVPVLQQILLNHVVAGKFASTDLSTMYVNSLATYADTDLNLSMFIDTTDGVKINGVSSVVAPNIMATNGIIHVVDAVIGLPTVATFAVADPTLSTLETALTTLTPGTDFAGILSTSNGTDPAPFTVFAPTNAAFAQIATLPGESTLTEILKHHVIAGANVTSGDLTPNGDTTAPSLQGDNLTITLPGTGSNIANLTDGSGNSDLGIIKVDVQAANGVIHVINKVAIPNLP</sequence>
<dbReference type="PROSITE" id="PS51257">
    <property type="entry name" value="PROKAR_LIPOPROTEIN"/>
    <property type="match status" value="1"/>
</dbReference>
<dbReference type="FunFam" id="2.30.180.10:FF:000032">
    <property type="entry name" value="Fasciclin domain-containing protein, putative"/>
    <property type="match status" value="1"/>
</dbReference>
<feature type="domain" description="FAS1" evidence="2">
    <location>
        <begin position="32"/>
        <end position="170"/>
    </location>
</feature>
<accession>A0A0C5WA74</accession>
<dbReference type="KEGG" id="sze:AW14_10720"/>
<evidence type="ECO:0000313" key="3">
    <source>
        <dbReference type="EMBL" id="AJR04038.1"/>
    </source>
</evidence>
<dbReference type="EMBL" id="CP007202">
    <property type="protein sequence ID" value="AJR04038.1"/>
    <property type="molecule type" value="Genomic_DNA"/>
</dbReference>
<dbReference type="RefSeq" id="WP_044638750.1">
    <property type="nucleotide sequence ID" value="NZ_CP007202.1"/>
</dbReference>
<feature type="signal peptide" evidence="1">
    <location>
        <begin position="1"/>
        <end position="22"/>
    </location>
</feature>
<dbReference type="PROSITE" id="PS50213">
    <property type="entry name" value="FAS1"/>
    <property type="match status" value="2"/>
</dbReference>
<dbReference type="InterPro" id="IPR000782">
    <property type="entry name" value="FAS1_domain"/>
</dbReference>
<gene>
    <name evidence="3" type="ORF">AW14_10720</name>
</gene>
<dbReference type="SUPFAM" id="SSF82153">
    <property type="entry name" value="FAS1 domain"/>
    <property type="match status" value="2"/>
</dbReference>
<dbReference type="Pfam" id="PF02469">
    <property type="entry name" value="Fasciclin"/>
    <property type="match status" value="2"/>
</dbReference>
<dbReference type="AlphaFoldDB" id="A0A0C5WA74"/>
<organism evidence="3 4">
    <name type="scientific">Siansivirga zeaxanthinifaciens CC-SAMT-1</name>
    <dbReference type="NCBI Taxonomy" id="1454006"/>
    <lineage>
        <taxon>Bacteria</taxon>
        <taxon>Pseudomonadati</taxon>
        <taxon>Bacteroidota</taxon>
        <taxon>Flavobacteriia</taxon>
        <taxon>Flavobacteriales</taxon>
        <taxon>Flavobacteriaceae</taxon>
        <taxon>Siansivirga</taxon>
    </lineage>
</organism>
<dbReference type="GO" id="GO:0005615">
    <property type="term" value="C:extracellular space"/>
    <property type="evidence" value="ECO:0007669"/>
    <property type="project" value="TreeGrafter"/>
</dbReference>
<keyword evidence="1" id="KW-0732">Signal</keyword>
<evidence type="ECO:0000313" key="4">
    <source>
        <dbReference type="Proteomes" id="UP000032229"/>
    </source>
</evidence>
<proteinExistence type="predicted"/>